<evidence type="ECO:0000256" key="2">
    <source>
        <dbReference type="ARBA" id="ARBA00009209"/>
    </source>
</evidence>
<sequence length="366" mass="39588">MNDRQTTGARPGALPALSRLLLRRRGCAAALGVALAAPLALPLAAARPAGAAQEAAWQQFRERFVTADGRVVDTGNGGVSHSEGQGWGMLLAQAYDDRATFRQLHQWTRSTLRRRDDALHAWRFRPGTATPVDDPNNATDGDLYIAWALARAGEAWADPALTAAAAAIGRDILRLLTRSVQGQLWLLPGLVGFEDGRRLVLNPSYLVFPAFAALERVLPDPRWRQLRSDGLALLRQARFGRWGLPPDWLAIAQPESRLAPAEGWPPRFSFDAVRVPLLLAWAGQAREPAVLAALQFWTDPAHPAPPAWTDLTTNALADYPASGGVRAIAAFVADAAAGRQRPAQVRIETADDYYSAALKMLVSVAA</sequence>
<evidence type="ECO:0000256" key="3">
    <source>
        <dbReference type="ARBA" id="ARBA00012601"/>
    </source>
</evidence>
<comment type="catalytic activity">
    <reaction evidence="1">
        <text>Endohydrolysis of (1-&gt;4)-beta-D-glucosidic linkages in cellulose, lichenin and cereal beta-D-glucans.</text>
        <dbReference type="EC" id="3.2.1.4"/>
    </reaction>
</comment>
<reference evidence="8 9" key="1">
    <citation type="submission" date="2021-12" db="EMBL/GenBank/DDBJ databases">
        <title>Siccirubricoccus leaddurans sp. nov., a high concentration Zn2+ tolerance bacterium.</title>
        <authorList>
            <person name="Cao Y."/>
        </authorList>
    </citation>
    <scope>NUCLEOTIDE SEQUENCE [LARGE SCALE GENOMIC DNA]</scope>
    <source>
        <strain evidence="8 9">KC 17139</strain>
    </source>
</reference>
<dbReference type="InterPro" id="IPR012341">
    <property type="entry name" value="6hp_glycosidase-like_sf"/>
</dbReference>
<name>A0ABT1D9Q4_9PROT</name>
<dbReference type="InterPro" id="IPR002037">
    <property type="entry name" value="Glyco_hydro_8"/>
</dbReference>
<accession>A0ABT1D9Q4</accession>
<comment type="similarity">
    <text evidence="2">Belongs to the glycosyl hydrolase 8 (cellulase D) family.</text>
</comment>
<gene>
    <name evidence="8" type="ORF">JYK14_21225</name>
</gene>
<keyword evidence="9" id="KW-1185">Reference proteome</keyword>
<dbReference type="SUPFAM" id="SSF48208">
    <property type="entry name" value="Six-hairpin glycosidases"/>
    <property type="match status" value="1"/>
</dbReference>
<dbReference type="Proteomes" id="UP001523392">
    <property type="component" value="Unassembled WGS sequence"/>
</dbReference>
<dbReference type="EC" id="3.2.1.4" evidence="3"/>
<keyword evidence="7" id="KW-0119">Carbohydrate metabolism</keyword>
<dbReference type="RefSeq" id="WP_252955286.1">
    <property type="nucleotide sequence ID" value="NZ_JAFIRR010000147.1"/>
</dbReference>
<organism evidence="8 9">
    <name type="scientific">Siccirubricoccus soli</name>
    <dbReference type="NCBI Taxonomy" id="2899147"/>
    <lineage>
        <taxon>Bacteria</taxon>
        <taxon>Pseudomonadati</taxon>
        <taxon>Pseudomonadota</taxon>
        <taxon>Alphaproteobacteria</taxon>
        <taxon>Acetobacterales</taxon>
        <taxon>Roseomonadaceae</taxon>
        <taxon>Siccirubricoccus</taxon>
    </lineage>
</organism>
<dbReference type="Gene3D" id="1.50.10.10">
    <property type="match status" value="1"/>
</dbReference>
<dbReference type="Pfam" id="PF01270">
    <property type="entry name" value="Glyco_hydro_8"/>
    <property type="match status" value="1"/>
</dbReference>
<evidence type="ECO:0000313" key="9">
    <source>
        <dbReference type="Proteomes" id="UP001523392"/>
    </source>
</evidence>
<dbReference type="EMBL" id="JAFIRR010000147">
    <property type="protein sequence ID" value="MCO6418658.1"/>
    <property type="molecule type" value="Genomic_DNA"/>
</dbReference>
<evidence type="ECO:0000256" key="5">
    <source>
        <dbReference type="ARBA" id="ARBA00023001"/>
    </source>
</evidence>
<evidence type="ECO:0000256" key="7">
    <source>
        <dbReference type="ARBA" id="ARBA00023326"/>
    </source>
</evidence>
<evidence type="ECO:0000313" key="8">
    <source>
        <dbReference type="EMBL" id="MCO6418658.1"/>
    </source>
</evidence>
<comment type="caution">
    <text evidence="8">The sequence shown here is derived from an EMBL/GenBank/DDBJ whole genome shotgun (WGS) entry which is preliminary data.</text>
</comment>
<proteinExistence type="inferred from homology"/>
<dbReference type="InterPro" id="IPR008928">
    <property type="entry name" value="6-hairpin_glycosidase_sf"/>
</dbReference>
<keyword evidence="7" id="KW-0624">Polysaccharide degradation</keyword>
<evidence type="ECO:0000256" key="6">
    <source>
        <dbReference type="ARBA" id="ARBA00023295"/>
    </source>
</evidence>
<keyword evidence="5" id="KW-0136">Cellulose degradation</keyword>
<dbReference type="GO" id="GO:0016787">
    <property type="term" value="F:hydrolase activity"/>
    <property type="evidence" value="ECO:0007669"/>
    <property type="project" value="UniProtKB-KW"/>
</dbReference>
<keyword evidence="6" id="KW-0326">Glycosidase</keyword>
<evidence type="ECO:0000256" key="4">
    <source>
        <dbReference type="ARBA" id="ARBA00022801"/>
    </source>
</evidence>
<protein>
    <recommendedName>
        <fullName evidence="3">cellulase</fullName>
        <ecNumber evidence="3">3.2.1.4</ecNumber>
    </recommendedName>
</protein>
<keyword evidence="4 8" id="KW-0378">Hydrolase</keyword>
<dbReference type="PRINTS" id="PR00735">
    <property type="entry name" value="GLHYDRLASE8"/>
</dbReference>
<evidence type="ECO:0000256" key="1">
    <source>
        <dbReference type="ARBA" id="ARBA00000966"/>
    </source>
</evidence>